<feature type="signal peptide" evidence="6">
    <location>
        <begin position="1"/>
        <end position="23"/>
    </location>
</feature>
<protein>
    <recommendedName>
        <fullName evidence="7">FAD-binding PCMH-type domain-containing protein</fullName>
    </recommendedName>
</protein>
<dbReference type="InterPro" id="IPR006094">
    <property type="entry name" value="Oxid_FAD_bind_N"/>
</dbReference>
<accession>A0AAD3H4C5</accession>
<sequence>MKLPSVALLFTYGVLCCAPGGYAKESLDTREDHVDLASAEDVLGDDLNNGSLRARGLKKKEWSYKGKKGDDMTSSSSSKGECGVDYCEAKQISLGGMKTCLKEHFDHLSNLYFPEDGDDYYLARITASGASRYPAAIVYVENVEEVQHALKCAVDNGYKVSARGGNHSYQGMATMDGYVVIDMGRTCKPDEFVVDKTDQGPHILEGSKYIGTIKAQAGCTNAIMLAAGHEHFGEDAGMTLIGSCPSVGITGFVLGGGGGDVSPYVGYGVDIVKEFELVLYDGTVVKASEEENADLYWASRGGGGGNGIVTHLTYKIVQAPKQKYEEDKGRKFTLFYLLMGVKDIDKAAKRIMEWFYDADPLITGKFGGGFGWGGPVDIYFNFIYLGSWREAVEDLKTTGLLDDEIFTVFPGSPDLSSTILSENYEVLCNFGKPCPQLEGSLSSAYEFNSYAEAEIFHICKGGLFREWSWTGSSYSGDFCKDLGIDDEECEDAVEWKGFPVRTPKVCNKVVIDAMMGKAGDPSSFMNSHGPSQEFIDHLLSLPTTPENTTVSMALDYLVSKNSLPGASILPRLDDKLFTKILKDYPERLDHLQHAAALKVDPDATAYPWRNGAFMLGYSSSESAKSYMELLLKEGYPLQGYYAYLNPQGMKKWRSFFFDDKWKELAKIRAKYDPKDVFGKPLTIESLGE</sequence>
<evidence type="ECO:0000256" key="3">
    <source>
        <dbReference type="ARBA" id="ARBA00022630"/>
    </source>
</evidence>
<evidence type="ECO:0000313" key="9">
    <source>
        <dbReference type="Proteomes" id="UP001054902"/>
    </source>
</evidence>
<dbReference type="InterPro" id="IPR016169">
    <property type="entry name" value="FAD-bd_PCMH_sub2"/>
</dbReference>
<comment type="cofactor">
    <cofactor evidence="1">
        <name>FAD</name>
        <dbReference type="ChEBI" id="CHEBI:57692"/>
    </cofactor>
</comment>
<comment type="caution">
    <text evidence="8">The sequence shown here is derived from an EMBL/GenBank/DDBJ whole genome shotgun (WGS) entry which is preliminary data.</text>
</comment>
<organism evidence="8 9">
    <name type="scientific">Chaetoceros tenuissimus</name>
    <dbReference type="NCBI Taxonomy" id="426638"/>
    <lineage>
        <taxon>Eukaryota</taxon>
        <taxon>Sar</taxon>
        <taxon>Stramenopiles</taxon>
        <taxon>Ochrophyta</taxon>
        <taxon>Bacillariophyta</taxon>
        <taxon>Coscinodiscophyceae</taxon>
        <taxon>Chaetocerotophycidae</taxon>
        <taxon>Chaetocerotales</taxon>
        <taxon>Chaetocerotaceae</taxon>
        <taxon>Chaetoceros</taxon>
    </lineage>
</organism>
<name>A0AAD3H4C5_9STRA</name>
<dbReference type="Pfam" id="PF01565">
    <property type="entry name" value="FAD_binding_4"/>
    <property type="match status" value="1"/>
</dbReference>
<dbReference type="Proteomes" id="UP001054902">
    <property type="component" value="Unassembled WGS sequence"/>
</dbReference>
<gene>
    <name evidence="8" type="ORF">CTEN210_06386</name>
</gene>
<evidence type="ECO:0000256" key="6">
    <source>
        <dbReference type="SAM" id="SignalP"/>
    </source>
</evidence>
<dbReference type="PROSITE" id="PS51387">
    <property type="entry name" value="FAD_PCMH"/>
    <property type="match status" value="1"/>
</dbReference>
<dbReference type="InterPro" id="IPR016166">
    <property type="entry name" value="FAD-bd_PCMH"/>
</dbReference>
<dbReference type="EMBL" id="BLLK01000038">
    <property type="protein sequence ID" value="GFH49910.1"/>
    <property type="molecule type" value="Genomic_DNA"/>
</dbReference>
<reference evidence="8 9" key="1">
    <citation type="journal article" date="2021" name="Sci. Rep.">
        <title>The genome of the diatom Chaetoceros tenuissimus carries an ancient integrated fragment of an extant virus.</title>
        <authorList>
            <person name="Hongo Y."/>
            <person name="Kimura K."/>
            <person name="Takaki Y."/>
            <person name="Yoshida Y."/>
            <person name="Baba S."/>
            <person name="Kobayashi G."/>
            <person name="Nagasaki K."/>
            <person name="Hano T."/>
            <person name="Tomaru Y."/>
        </authorList>
    </citation>
    <scope>NUCLEOTIDE SEQUENCE [LARGE SCALE GENOMIC DNA]</scope>
    <source>
        <strain evidence="8 9">NIES-3715</strain>
    </source>
</reference>
<dbReference type="SUPFAM" id="SSF56176">
    <property type="entry name" value="FAD-binding/transporter-associated domain-like"/>
    <property type="match status" value="1"/>
</dbReference>
<evidence type="ECO:0000256" key="2">
    <source>
        <dbReference type="ARBA" id="ARBA00005466"/>
    </source>
</evidence>
<evidence type="ECO:0000259" key="7">
    <source>
        <dbReference type="PROSITE" id="PS51387"/>
    </source>
</evidence>
<comment type="similarity">
    <text evidence="2">Belongs to the oxygen-dependent FAD-linked oxidoreductase family.</text>
</comment>
<dbReference type="InterPro" id="IPR036318">
    <property type="entry name" value="FAD-bd_PCMH-like_sf"/>
</dbReference>
<evidence type="ECO:0000313" key="8">
    <source>
        <dbReference type="EMBL" id="GFH49910.1"/>
    </source>
</evidence>
<evidence type="ECO:0000256" key="1">
    <source>
        <dbReference type="ARBA" id="ARBA00001974"/>
    </source>
</evidence>
<dbReference type="AlphaFoldDB" id="A0AAD3H4C5"/>
<dbReference type="PANTHER" id="PTHR42973:SF39">
    <property type="entry name" value="FAD-BINDING PCMH-TYPE DOMAIN-CONTAINING PROTEIN"/>
    <property type="match status" value="1"/>
</dbReference>
<feature type="domain" description="FAD-binding PCMH-type" evidence="7">
    <location>
        <begin position="130"/>
        <end position="319"/>
    </location>
</feature>
<keyword evidence="3" id="KW-0285">Flavoprotein</keyword>
<dbReference type="PANTHER" id="PTHR42973">
    <property type="entry name" value="BINDING OXIDOREDUCTASE, PUTATIVE (AFU_ORTHOLOGUE AFUA_1G17690)-RELATED"/>
    <property type="match status" value="1"/>
</dbReference>
<keyword evidence="6" id="KW-0732">Signal</keyword>
<keyword evidence="9" id="KW-1185">Reference proteome</keyword>
<dbReference type="GO" id="GO:0016491">
    <property type="term" value="F:oxidoreductase activity"/>
    <property type="evidence" value="ECO:0007669"/>
    <property type="project" value="UniProtKB-KW"/>
</dbReference>
<evidence type="ECO:0000256" key="4">
    <source>
        <dbReference type="ARBA" id="ARBA00022827"/>
    </source>
</evidence>
<feature type="chain" id="PRO_5042235719" description="FAD-binding PCMH-type domain-containing protein" evidence="6">
    <location>
        <begin position="24"/>
        <end position="688"/>
    </location>
</feature>
<evidence type="ECO:0000256" key="5">
    <source>
        <dbReference type="ARBA" id="ARBA00023002"/>
    </source>
</evidence>
<dbReference type="InterPro" id="IPR050416">
    <property type="entry name" value="FAD-linked_Oxidoreductase"/>
</dbReference>
<dbReference type="Gene3D" id="3.30.465.10">
    <property type="match status" value="2"/>
</dbReference>
<keyword evidence="5" id="KW-0560">Oxidoreductase</keyword>
<keyword evidence="4" id="KW-0274">FAD</keyword>
<dbReference type="GO" id="GO:0071949">
    <property type="term" value="F:FAD binding"/>
    <property type="evidence" value="ECO:0007669"/>
    <property type="project" value="InterPro"/>
</dbReference>
<dbReference type="Gene3D" id="3.40.462.20">
    <property type="match status" value="1"/>
</dbReference>
<proteinExistence type="inferred from homology"/>